<protein>
    <recommendedName>
        <fullName evidence="3">DUF1853 family protein</fullName>
    </recommendedName>
</protein>
<sequence>MMCQTSDQRFPLWERYRHPLIRDLAWLIAAPDVLETPGFARPDLKELGLEGGRLAAWLDALERAPHTLTARIGASRRGRLGHYHERLWQFLLSEAPGTHLVAHNLPIVEDKRTLGELDLIYRNGSTPEPIHLEVAIKFYLGLVEGPGEATSQARWIGPGCADSLAIKYQHLQRHQLPLANSPQAQRQLADMLGEADARVSQRLALPGILFYPWRHDMPPPRGARANHLRGEWLTWQEWPALRRQLPAGTQGIVLRKPHWLAPPPRSTLHPLSDLNAQLAYHFSLPRPPLLLGLYGPERGWRRVFVTGNDWPDQIPLPPSLATQSS</sequence>
<evidence type="ECO:0000313" key="2">
    <source>
        <dbReference type="Proteomes" id="UP000653056"/>
    </source>
</evidence>
<evidence type="ECO:0000313" key="1">
    <source>
        <dbReference type="EMBL" id="GGX78282.1"/>
    </source>
</evidence>
<dbReference type="EMBL" id="BMXS01000001">
    <property type="protein sequence ID" value="GGX78282.1"/>
    <property type="molecule type" value="Genomic_DNA"/>
</dbReference>
<name>A0ABQ2YCZ1_9GAMM</name>
<dbReference type="Pfam" id="PF08907">
    <property type="entry name" value="DUF1853"/>
    <property type="match status" value="1"/>
</dbReference>
<dbReference type="RefSeq" id="WP_229803131.1">
    <property type="nucleotide sequence ID" value="NZ_BMXS01000001.1"/>
</dbReference>
<keyword evidence="2" id="KW-1185">Reference proteome</keyword>
<organism evidence="1 2">
    <name type="scientific">Litchfieldella qijiaojingensis</name>
    <dbReference type="NCBI Taxonomy" id="980347"/>
    <lineage>
        <taxon>Bacteria</taxon>
        <taxon>Pseudomonadati</taxon>
        <taxon>Pseudomonadota</taxon>
        <taxon>Gammaproteobacteria</taxon>
        <taxon>Oceanospirillales</taxon>
        <taxon>Halomonadaceae</taxon>
        <taxon>Litchfieldella</taxon>
    </lineage>
</organism>
<comment type="caution">
    <text evidence="1">The sequence shown here is derived from an EMBL/GenBank/DDBJ whole genome shotgun (WGS) entry which is preliminary data.</text>
</comment>
<evidence type="ECO:0008006" key="3">
    <source>
        <dbReference type="Google" id="ProtNLM"/>
    </source>
</evidence>
<dbReference type="Proteomes" id="UP000653056">
    <property type="component" value="Unassembled WGS sequence"/>
</dbReference>
<accession>A0ABQ2YCZ1</accession>
<reference evidence="2" key="1">
    <citation type="journal article" date="2019" name="Int. J. Syst. Evol. Microbiol.">
        <title>The Global Catalogue of Microorganisms (GCM) 10K type strain sequencing project: providing services to taxonomists for standard genome sequencing and annotation.</title>
        <authorList>
            <consortium name="The Broad Institute Genomics Platform"/>
            <consortium name="The Broad Institute Genome Sequencing Center for Infectious Disease"/>
            <person name="Wu L."/>
            <person name="Ma J."/>
        </authorList>
    </citation>
    <scope>NUCLEOTIDE SEQUENCE [LARGE SCALE GENOMIC DNA]</scope>
    <source>
        <strain evidence="2">KCTC 22228</strain>
    </source>
</reference>
<dbReference type="InterPro" id="IPR015003">
    <property type="entry name" value="DUF1853"/>
</dbReference>
<gene>
    <name evidence="1" type="ORF">GCM10007160_01890</name>
</gene>
<proteinExistence type="predicted"/>